<gene>
    <name evidence="2" type="ORF">AAT19DRAFT_9308</name>
</gene>
<evidence type="ECO:0000313" key="2">
    <source>
        <dbReference type="EMBL" id="PRQ71969.1"/>
    </source>
</evidence>
<sequence length="403" mass="45182">MSATALARQALSLPLPHQRVSWTLNQYPAVLPAGPLGLNQALQLAPRSPEGRLPTSPSPSTLKDYSLATLRHSDTLSDPLQSSSMRRAPRSTKSGYDLDALLSPPPLSSSSNISQYAEAPRNFKQPYDKDFWGADEQDVTKNLRPAGDASSSDPALLPYRLVIRIPLNYARAFMAAPEVDGNSLGYRWRKQFKLTMLDVAGGAAGMWFRLVGPKSAVRKFLLMVKGHCEGDTGYASTLERQLMMSGKTCRGWYEVDDGRMDLHEVYGFELPDWAKENDPEILQEISTKRPLDLLRPRISGAPPLFVPDPSLSSDRKVDWYDCRHDIKCSEEEAQMFLHKLKDSAESALFTDVRHRYKEGVLILLFKVREPRSIPTIRDQLDVKFRQAVKTTKLALPPAQEDQT</sequence>
<accession>A0A2T0A1U3</accession>
<feature type="compositionally biased region" description="Polar residues" evidence="1">
    <location>
        <begin position="76"/>
        <end position="85"/>
    </location>
</feature>
<dbReference type="AlphaFoldDB" id="A0A2T0A1U3"/>
<name>A0A2T0A1U3_RHOTO</name>
<protein>
    <submittedName>
        <fullName evidence="2">Uncharacterized protein</fullName>
    </submittedName>
</protein>
<comment type="caution">
    <text evidence="2">The sequence shown here is derived from an EMBL/GenBank/DDBJ whole genome shotgun (WGS) entry which is preliminary data.</text>
</comment>
<proteinExistence type="predicted"/>
<feature type="region of interest" description="Disordered" evidence="1">
    <location>
        <begin position="73"/>
        <end position="112"/>
    </location>
</feature>
<dbReference type="Proteomes" id="UP000239560">
    <property type="component" value="Unassembled WGS sequence"/>
</dbReference>
<organism evidence="2 3">
    <name type="scientific">Rhodotorula toruloides</name>
    <name type="common">Yeast</name>
    <name type="synonym">Rhodosporidium toruloides</name>
    <dbReference type="NCBI Taxonomy" id="5286"/>
    <lineage>
        <taxon>Eukaryota</taxon>
        <taxon>Fungi</taxon>
        <taxon>Dikarya</taxon>
        <taxon>Basidiomycota</taxon>
        <taxon>Pucciniomycotina</taxon>
        <taxon>Microbotryomycetes</taxon>
        <taxon>Sporidiobolales</taxon>
        <taxon>Sporidiobolaceae</taxon>
        <taxon>Rhodotorula</taxon>
    </lineage>
</organism>
<evidence type="ECO:0000313" key="3">
    <source>
        <dbReference type="Proteomes" id="UP000239560"/>
    </source>
</evidence>
<reference evidence="2 3" key="1">
    <citation type="journal article" date="2018" name="Elife">
        <title>Functional genomics of lipid metabolism in the oleaginous yeast Rhodosporidium toruloides.</title>
        <authorList>
            <person name="Coradetti S.T."/>
            <person name="Pinel D."/>
            <person name="Geiselman G."/>
            <person name="Ito M."/>
            <person name="Mondo S."/>
            <person name="Reilly M.C."/>
            <person name="Cheng Y.F."/>
            <person name="Bauer S."/>
            <person name="Grigoriev I."/>
            <person name="Gladden J.M."/>
            <person name="Simmons B.A."/>
            <person name="Brem R."/>
            <person name="Arkin A.P."/>
            <person name="Skerker J.M."/>
        </authorList>
    </citation>
    <scope>NUCLEOTIDE SEQUENCE [LARGE SCALE GENOMIC DNA]</scope>
    <source>
        <strain evidence="2 3">NBRC 0880</strain>
    </source>
</reference>
<evidence type="ECO:0000256" key="1">
    <source>
        <dbReference type="SAM" id="MobiDB-lite"/>
    </source>
</evidence>
<dbReference type="EMBL" id="LCTV02000010">
    <property type="protein sequence ID" value="PRQ71969.1"/>
    <property type="molecule type" value="Genomic_DNA"/>
</dbReference>